<sequence>MSDEQNIEKVRTKFYSNLGGSLENNAFKVGNGVYKLTGNFFHGAGVMNMEIQLIKNNGESILFPPVTFQTPGVMPNDIVIENEG</sequence>
<dbReference type="Proteomes" id="UP000295636">
    <property type="component" value="Unassembled WGS sequence"/>
</dbReference>
<gene>
    <name evidence="1" type="ORF">E1757_35365</name>
</gene>
<dbReference type="RefSeq" id="WP_133237127.1">
    <property type="nucleotide sequence ID" value="NZ_SMRT01000044.1"/>
</dbReference>
<keyword evidence="2" id="KW-1185">Reference proteome</keyword>
<evidence type="ECO:0000313" key="2">
    <source>
        <dbReference type="Proteomes" id="UP000295636"/>
    </source>
</evidence>
<proteinExistence type="predicted"/>
<name>A0A4R5K618_9BACL</name>
<accession>A0A4R5K618</accession>
<reference evidence="1 2" key="1">
    <citation type="submission" date="2019-03" db="EMBL/GenBank/DDBJ databases">
        <title>This is whole genome sequence of Paenibacillus sp MS74 strain.</title>
        <authorList>
            <person name="Trinh H.N."/>
        </authorList>
    </citation>
    <scope>NUCLEOTIDE SEQUENCE [LARGE SCALE GENOMIC DNA]</scope>
    <source>
        <strain evidence="1 2">MS74</strain>
    </source>
</reference>
<organism evidence="1 2">
    <name type="scientific">Paenibacillus piri</name>
    <dbReference type="NCBI Taxonomy" id="2547395"/>
    <lineage>
        <taxon>Bacteria</taxon>
        <taxon>Bacillati</taxon>
        <taxon>Bacillota</taxon>
        <taxon>Bacilli</taxon>
        <taxon>Bacillales</taxon>
        <taxon>Paenibacillaceae</taxon>
        <taxon>Paenibacillus</taxon>
    </lineage>
</organism>
<protein>
    <submittedName>
        <fullName evidence="1">Uncharacterized protein</fullName>
    </submittedName>
</protein>
<comment type="caution">
    <text evidence="1">The sequence shown here is derived from an EMBL/GenBank/DDBJ whole genome shotgun (WGS) entry which is preliminary data.</text>
</comment>
<dbReference type="AlphaFoldDB" id="A0A4R5K618"/>
<dbReference type="EMBL" id="SMRT01000044">
    <property type="protein sequence ID" value="TDF88138.1"/>
    <property type="molecule type" value="Genomic_DNA"/>
</dbReference>
<dbReference type="OrthoDB" id="2353937at2"/>
<evidence type="ECO:0000313" key="1">
    <source>
        <dbReference type="EMBL" id="TDF88138.1"/>
    </source>
</evidence>